<sequence>MAQDRSTPLPTSLAQVPMKTIRPSDAARHYAHPRAQLGRLTERGLLHRLAHGYYMVVPQDRVGRSWMPGLETAAAGIASAIYGPDNIVVMGVSAARLHGAIPRALTIAAIATPQQHRPIELSDRTGSIRFVKRTTQNLDAERYETELGPTLVTTPEQTILDLAHRPKLGGAEIDIPGAVAVLYERSDKDRLLALATEQRRTASLERAEAWARR</sequence>
<evidence type="ECO:0000313" key="3">
    <source>
        <dbReference type="Proteomes" id="UP000467249"/>
    </source>
</evidence>
<organism evidence="2 3">
    <name type="scientific">Mycolicibacterium anyangense</name>
    <dbReference type="NCBI Taxonomy" id="1431246"/>
    <lineage>
        <taxon>Bacteria</taxon>
        <taxon>Bacillati</taxon>
        <taxon>Actinomycetota</taxon>
        <taxon>Actinomycetes</taxon>
        <taxon>Mycobacteriales</taxon>
        <taxon>Mycobacteriaceae</taxon>
        <taxon>Mycolicibacterium</taxon>
    </lineage>
</organism>
<feature type="domain" description="AbiEi antitoxin C-terminal" evidence="1">
    <location>
        <begin position="91"/>
        <end position="207"/>
    </location>
</feature>
<dbReference type="RefSeq" id="WP_163804051.1">
    <property type="nucleotide sequence ID" value="NZ_AP022620.1"/>
</dbReference>
<accession>A0A6N4WBP3</accession>
<name>A0A6N4WBP3_9MYCO</name>
<dbReference type="KEGG" id="many:MANY_19480"/>
<gene>
    <name evidence="2" type="ORF">MANY_19480</name>
</gene>
<dbReference type="Proteomes" id="UP000467249">
    <property type="component" value="Chromosome"/>
</dbReference>
<keyword evidence="3" id="KW-1185">Reference proteome</keyword>
<proteinExistence type="predicted"/>
<reference evidence="2 3" key="1">
    <citation type="journal article" date="2019" name="Emerg. Microbes Infect.">
        <title>Comprehensive subspecies identification of 175 nontuberculous mycobacteria species based on 7547 genomic profiles.</title>
        <authorList>
            <person name="Matsumoto Y."/>
            <person name="Kinjo T."/>
            <person name="Motooka D."/>
            <person name="Nabeya D."/>
            <person name="Jung N."/>
            <person name="Uechi K."/>
            <person name="Horii T."/>
            <person name="Iida T."/>
            <person name="Fujita J."/>
            <person name="Nakamura S."/>
        </authorList>
    </citation>
    <scope>NUCLEOTIDE SEQUENCE [LARGE SCALE GENOMIC DNA]</scope>
    <source>
        <strain evidence="2 3">JCM 30275</strain>
    </source>
</reference>
<evidence type="ECO:0000313" key="2">
    <source>
        <dbReference type="EMBL" id="BBZ76611.1"/>
    </source>
</evidence>
<evidence type="ECO:0000259" key="1">
    <source>
        <dbReference type="Pfam" id="PF09407"/>
    </source>
</evidence>
<dbReference type="Pfam" id="PF09407">
    <property type="entry name" value="AbiEi_1"/>
    <property type="match status" value="1"/>
</dbReference>
<protein>
    <recommendedName>
        <fullName evidence="1">AbiEi antitoxin C-terminal domain-containing protein</fullName>
    </recommendedName>
</protein>
<dbReference type="AlphaFoldDB" id="A0A6N4WBP3"/>
<dbReference type="InterPro" id="IPR018547">
    <property type="entry name" value="AbiEi_C"/>
</dbReference>
<dbReference type="EMBL" id="AP022620">
    <property type="protein sequence ID" value="BBZ76611.1"/>
    <property type="molecule type" value="Genomic_DNA"/>
</dbReference>